<name>A0A5B0S740_PUCGR</name>
<keyword evidence="1" id="KW-0418">Kinase</keyword>
<evidence type="ECO:0000313" key="1">
    <source>
        <dbReference type="EMBL" id="KAA1133637.1"/>
    </source>
</evidence>
<dbReference type="EMBL" id="VDEP01000071">
    <property type="protein sequence ID" value="KAA1133637.1"/>
    <property type="molecule type" value="Genomic_DNA"/>
</dbReference>
<protein>
    <submittedName>
        <fullName evidence="1">Serine/threonine-protein kinase M1</fullName>
    </submittedName>
</protein>
<dbReference type="AlphaFoldDB" id="A0A5B0S740"/>
<proteinExistence type="predicted"/>
<organism evidence="1 2">
    <name type="scientific">Puccinia graminis f. sp. tritici</name>
    <dbReference type="NCBI Taxonomy" id="56615"/>
    <lineage>
        <taxon>Eukaryota</taxon>
        <taxon>Fungi</taxon>
        <taxon>Dikarya</taxon>
        <taxon>Basidiomycota</taxon>
        <taxon>Pucciniomycotina</taxon>
        <taxon>Pucciniomycetes</taxon>
        <taxon>Pucciniales</taxon>
        <taxon>Pucciniaceae</taxon>
        <taxon>Puccinia</taxon>
    </lineage>
</organism>
<comment type="caution">
    <text evidence="1">The sequence shown here is derived from an EMBL/GenBank/DDBJ whole genome shotgun (WGS) entry which is preliminary data.</text>
</comment>
<accession>A0A5B0S740</accession>
<dbReference type="GO" id="GO:0016301">
    <property type="term" value="F:kinase activity"/>
    <property type="evidence" value="ECO:0007669"/>
    <property type="project" value="UniProtKB-KW"/>
</dbReference>
<evidence type="ECO:0000313" key="2">
    <source>
        <dbReference type="Proteomes" id="UP000325313"/>
    </source>
</evidence>
<reference evidence="1 2" key="1">
    <citation type="submission" date="2019-05" db="EMBL/GenBank/DDBJ databases">
        <title>Emergence of the Ug99 lineage of the wheat stem rust pathogen through somatic hybridization.</title>
        <authorList>
            <person name="Li F."/>
            <person name="Upadhyaya N.M."/>
            <person name="Sperschneider J."/>
            <person name="Matny O."/>
            <person name="Nguyen-Phuc H."/>
            <person name="Mago R."/>
            <person name="Raley C."/>
            <person name="Miller M.E."/>
            <person name="Silverstein K.A.T."/>
            <person name="Henningsen E."/>
            <person name="Hirsch C.D."/>
            <person name="Visser B."/>
            <person name="Pretorius Z.A."/>
            <person name="Steffenson B.J."/>
            <person name="Schwessinger B."/>
            <person name="Dodds P.N."/>
            <person name="Figueroa M."/>
        </authorList>
    </citation>
    <scope>NUCLEOTIDE SEQUENCE [LARGE SCALE GENOMIC DNA]</scope>
    <source>
        <strain evidence="1 2">Ug99</strain>
    </source>
</reference>
<sequence>MSFQTLNNAFGTNKAPASTARILESIIRPSSTLDGGHSTSSLGIEQATALIRVVFNTSLDQFFGIHRWQTKMALHKQKELSDATKNVLQFTFGQEFCRTPAEGENTSPAVLEEELSIWLLIRMLYCAALIRDSPMEHREETLPMSWFQIQLIERVSSR</sequence>
<keyword evidence="1" id="KW-0808">Transferase</keyword>
<dbReference type="Proteomes" id="UP000325313">
    <property type="component" value="Unassembled WGS sequence"/>
</dbReference>
<gene>
    <name evidence="1" type="primary">MEC1_5</name>
    <name evidence="1" type="ORF">PGTUg99_029039</name>
</gene>